<dbReference type="Proteomes" id="UP001367676">
    <property type="component" value="Unassembled WGS sequence"/>
</dbReference>
<feature type="region of interest" description="Disordered" evidence="1">
    <location>
        <begin position="1"/>
        <end position="20"/>
    </location>
</feature>
<evidence type="ECO:0000256" key="1">
    <source>
        <dbReference type="SAM" id="MobiDB-lite"/>
    </source>
</evidence>
<protein>
    <submittedName>
        <fullName evidence="2">Uncharacterized protein</fullName>
    </submittedName>
</protein>
<dbReference type="EMBL" id="JBBCAQ010000002">
    <property type="protein sequence ID" value="KAK7605235.1"/>
    <property type="molecule type" value="Genomic_DNA"/>
</dbReference>
<feature type="compositionally biased region" description="Pro residues" evidence="1">
    <location>
        <begin position="1"/>
        <end position="11"/>
    </location>
</feature>
<name>A0AAN9TUB1_9HEMI</name>
<gene>
    <name evidence="2" type="ORF">V9T40_007093</name>
</gene>
<proteinExistence type="predicted"/>
<keyword evidence="3" id="KW-1185">Reference proteome</keyword>
<accession>A0AAN9TUB1</accession>
<dbReference type="AlphaFoldDB" id="A0AAN9TUB1"/>
<sequence>MMGPLIQPPPQWTGRSKTPEEKHALYVPELKSQTGSVALSGVDRRARELVVTSPATDRWEEEMGGEKRIHS</sequence>
<evidence type="ECO:0000313" key="3">
    <source>
        <dbReference type="Proteomes" id="UP001367676"/>
    </source>
</evidence>
<comment type="caution">
    <text evidence="2">The sequence shown here is derived from an EMBL/GenBank/DDBJ whole genome shotgun (WGS) entry which is preliminary data.</text>
</comment>
<reference evidence="2 3" key="1">
    <citation type="submission" date="2024-03" db="EMBL/GenBank/DDBJ databases">
        <title>Adaptation during the transition from Ophiocordyceps entomopathogen to insect associate is accompanied by gene loss and intensified selection.</title>
        <authorList>
            <person name="Ward C.M."/>
            <person name="Onetto C.A."/>
            <person name="Borneman A.R."/>
        </authorList>
    </citation>
    <scope>NUCLEOTIDE SEQUENCE [LARGE SCALE GENOMIC DNA]</scope>
    <source>
        <strain evidence="2">AWRI1</strain>
        <tissue evidence="2">Single Adult Female</tissue>
    </source>
</reference>
<organism evidence="2 3">
    <name type="scientific">Parthenolecanium corni</name>
    <dbReference type="NCBI Taxonomy" id="536013"/>
    <lineage>
        <taxon>Eukaryota</taxon>
        <taxon>Metazoa</taxon>
        <taxon>Ecdysozoa</taxon>
        <taxon>Arthropoda</taxon>
        <taxon>Hexapoda</taxon>
        <taxon>Insecta</taxon>
        <taxon>Pterygota</taxon>
        <taxon>Neoptera</taxon>
        <taxon>Paraneoptera</taxon>
        <taxon>Hemiptera</taxon>
        <taxon>Sternorrhyncha</taxon>
        <taxon>Coccoidea</taxon>
        <taxon>Coccidae</taxon>
        <taxon>Parthenolecanium</taxon>
    </lineage>
</organism>
<evidence type="ECO:0000313" key="2">
    <source>
        <dbReference type="EMBL" id="KAK7605235.1"/>
    </source>
</evidence>